<keyword evidence="2" id="KW-1185">Reference proteome</keyword>
<reference evidence="1 2" key="1">
    <citation type="journal article" date="2016" name="Mol. Biol. Evol.">
        <title>Comparative Genomics of Early-Diverging Mushroom-Forming Fungi Provides Insights into the Origins of Lignocellulose Decay Capabilities.</title>
        <authorList>
            <person name="Nagy L.G."/>
            <person name="Riley R."/>
            <person name="Tritt A."/>
            <person name="Adam C."/>
            <person name="Daum C."/>
            <person name="Floudas D."/>
            <person name="Sun H."/>
            <person name="Yadav J.S."/>
            <person name="Pangilinan J."/>
            <person name="Larsson K.H."/>
            <person name="Matsuura K."/>
            <person name="Barry K."/>
            <person name="Labutti K."/>
            <person name="Kuo R."/>
            <person name="Ohm R.A."/>
            <person name="Bhattacharya S.S."/>
            <person name="Shirouzu T."/>
            <person name="Yoshinaga Y."/>
            <person name="Martin F.M."/>
            <person name="Grigoriev I.V."/>
            <person name="Hibbett D.S."/>
        </authorList>
    </citation>
    <scope>NUCLEOTIDE SEQUENCE [LARGE SCALE GENOMIC DNA]</scope>
    <source>
        <strain evidence="1 2">HHB9708</strain>
    </source>
</reference>
<dbReference type="EMBL" id="KV419447">
    <property type="protein sequence ID" value="KZS87570.1"/>
    <property type="molecule type" value="Genomic_DNA"/>
</dbReference>
<protein>
    <submittedName>
        <fullName evidence="1">Uncharacterized protein</fullName>
    </submittedName>
</protein>
<name>A0A164NC69_9AGAM</name>
<accession>A0A164NC69</accession>
<organism evidence="1 2">
    <name type="scientific">Sistotremastrum niveocremeum HHB9708</name>
    <dbReference type="NCBI Taxonomy" id="1314777"/>
    <lineage>
        <taxon>Eukaryota</taxon>
        <taxon>Fungi</taxon>
        <taxon>Dikarya</taxon>
        <taxon>Basidiomycota</taxon>
        <taxon>Agaricomycotina</taxon>
        <taxon>Agaricomycetes</taxon>
        <taxon>Sistotremastrales</taxon>
        <taxon>Sistotremastraceae</taxon>
        <taxon>Sertulicium</taxon>
        <taxon>Sertulicium niveocremeum</taxon>
    </lineage>
</organism>
<evidence type="ECO:0000313" key="2">
    <source>
        <dbReference type="Proteomes" id="UP000076722"/>
    </source>
</evidence>
<proteinExistence type="predicted"/>
<sequence length="233" mass="25314">MAFMASHFSRILKPQGHLAFVSYGDVIWSMLKVLCSKPMGSGQSTGIEFWRRISPASSSLRGVGVAAEDIGLIFTGDLGRHSRGNCLLLRRSIDQRLLASSSFIKGSTGPPATLIGIASQRRRTHPIYVTLKTVSGTETRKLSKQRFAGHFMSSRSLGVTSSGNEIGQARIACGGSRRIRTLAPIVREYQHGDVLCPRCIAATPPDFRLQWEPVAWLAMLPADSLGTLQDSTS</sequence>
<dbReference type="AlphaFoldDB" id="A0A164NC69"/>
<evidence type="ECO:0000313" key="1">
    <source>
        <dbReference type="EMBL" id="KZS87570.1"/>
    </source>
</evidence>
<gene>
    <name evidence="1" type="ORF">SISNIDRAFT_553102</name>
</gene>
<dbReference type="Proteomes" id="UP000076722">
    <property type="component" value="Unassembled WGS sequence"/>
</dbReference>